<dbReference type="Proteomes" id="UP000244905">
    <property type="component" value="Unassembled WGS sequence"/>
</dbReference>
<evidence type="ECO:0000256" key="1">
    <source>
        <dbReference type="SAM" id="SignalP"/>
    </source>
</evidence>
<accession>A0A2V1INU3</accession>
<proteinExistence type="predicted"/>
<feature type="chain" id="PRO_5016163571" description="Lipocalin-like domain-containing protein" evidence="1">
    <location>
        <begin position="22"/>
        <end position="162"/>
    </location>
</feature>
<dbReference type="EMBL" id="PUEC01000003">
    <property type="protein sequence ID" value="PWB03914.1"/>
    <property type="molecule type" value="Genomic_DNA"/>
</dbReference>
<evidence type="ECO:0008006" key="4">
    <source>
        <dbReference type="Google" id="ProtNLM"/>
    </source>
</evidence>
<keyword evidence="3" id="KW-1185">Reference proteome</keyword>
<dbReference type="PROSITE" id="PS51257">
    <property type="entry name" value="PROKAR_LIPOPROTEIN"/>
    <property type="match status" value="1"/>
</dbReference>
<dbReference type="RefSeq" id="WP_107031258.1">
    <property type="nucleotide sequence ID" value="NZ_CAJSYL010000013.1"/>
</dbReference>
<name>A0A2V1INU3_9BACT</name>
<evidence type="ECO:0000313" key="2">
    <source>
        <dbReference type="EMBL" id="PWB03914.1"/>
    </source>
</evidence>
<dbReference type="GeneID" id="82525094"/>
<dbReference type="AlphaFoldDB" id="A0A2V1INU3"/>
<organism evidence="2 3">
    <name type="scientific">Duncaniella muris</name>
    <dbReference type="NCBI Taxonomy" id="2094150"/>
    <lineage>
        <taxon>Bacteria</taxon>
        <taxon>Pseudomonadati</taxon>
        <taxon>Bacteroidota</taxon>
        <taxon>Bacteroidia</taxon>
        <taxon>Bacteroidales</taxon>
        <taxon>Muribaculaceae</taxon>
        <taxon>Duncaniella</taxon>
    </lineage>
</organism>
<gene>
    <name evidence="2" type="ORF">C5O23_01855</name>
</gene>
<protein>
    <recommendedName>
        <fullName evidence="4">Lipocalin-like domain-containing protein</fullName>
    </recommendedName>
</protein>
<sequence>MKKITDYLLVVVMLFALQACSDDDEPKHVDPARISGNWYITNIRGWEYVGDAQDEKYEFDETFNFNGQGIPVGDNIIDAQKVDIEVGSFDSGTESYNIEIISYYWSASSREWKFNQSGEVRLKGNQFIDGTMKATIKKLTDTNMTTYQKDQDGETYITYTKL</sequence>
<reference evidence="3" key="1">
    <citation type="submission" date="2018-02" db="EMBL/GenBank/DDBJ databases">
        <authorList>
            <person name="Clavel T."/>
            <person name="Strowig T."/>
        </authorList>
    </citation>
    <scope>NUCLEOTIDE SEQUENCE [LARGE SCALE GENOMIC DNA]</scope>
    <source>
        <strain evidence="3">DSM 103720</strain>
    </source>
</reference>
<evidence type="ECO:0000313" key="3">
    <source>
        <dbReference type="Proteomes" id="UP000244905"/>
    </source>
</evidence>
<feature type="signal peptide" evidence="1">
    <location>
        <begin position="1"/>
        <end position="21"/>
    </location>
</feature>
<keyword evidence="1" id="KW-0732">Signal</keyword>
<comment type="caution">
    <text evidence="2">The sequence shown here is derived from an EMBL/GenBank/DDBJ whole genome shotgun (WGS) entry which is preliminary data.</text>
</comment>